<protein>
    <submittedName>
        <fullName evidence="2">Rho family small GTPase</fullName>
    </submittedName>
</protein>
<dbReference type="GeneID" id="8853410"/>
<dbReference type="GO" id="GO:0003924">
    <property type="term" value="F:GTPase activity"/>
    <property type="evidence" value="ECO:0007669"/>
    <property type="project" value="InterPro"/>
</dbReference>
<dbReference type="EMBL" id="GG738873">
    <property type="protein sequence ID" value="EFC43530.1"/>
    <property type="molecule type" value="Genomic_DNA"/>
</dbReference>
<dbReference type="PROSITE" id="PS50181">
    <property type="entry name" value="FBOX"/>
    <property type="match status" value="1"/>
</dbReference>
<dbReference type="GO" id="GO:0005525">
    <property type="term" value="F:GTP binding"/>
    <property type="evidence" value="ECO:0007669"/>
    <property type="project" value="InterPro"/>
</dbReference>
<dbReference type="Gene3D" id="3.40.50.300">
    <property type="entry name" value="P-loop containing nucleotide triphosphate hydrolases"/>
    <property type="match status" value="1"/>
</dbReference>
<dbReference type="Gene3D" id="2.120.10.80">
    <property type="entry name" value="Kelch-type beta propeller"/>
    <property type="match status" value="2"/>
</dbReference>
<keyword evidence="3" id="KW-1185">Reference proteome</keyword>
<dbReference type="SMART" id="SM00174">
    <property type="entry name" value="RHO"/>
    <property type="match status" value="1"/>
</dbReference>
<evidence type="ECO:0000313" key="3">
    <source>
        <dbReference type="Proteomes" id="UP000006671"/>
    </source>
</evidence>
<dbReference type="InterPro" id="IPR015915">
    <property type="entry name" value="Kelch-typ_b-propeller"/>
</dbReference>
<dbReference type="Pfam" id="PF00071">
    <property type="entry name" value="Ras"/>
    <property type="match status" value="1"/>
</dbReference>
<dbReference type="PROSITE" id="PS51421">
    <property type="entry name" value="RAS"/>
    <property type="match status" value="1"/>
</dbReference>
<dbReference type="RefSeq" id="XP_002676274.1">
    <property type="nucleotide sequence ID" value="XM_002676228.1"/>
</dbReference>
<dbReference type="eggNOG" id="KOG0393">
    <property type="taxonomic scope" value="Eukaryota"/>
</dbReference>
<dbReference type="InterPro" id="IPR001810">
    <property type="entry name" value="F-box_dom"/>
</dbReference>
<proteinExistence type="predicted"/>
<reference evidence="2 3" key="1">
    <citation type="journal article" date="2010" name="Cell">
        <title>The genome of Naegleria gruberi illuminates early eukaryotic versatility.</title>
        <authorList>
            <person name="Fritz-Laylin L.K."/>
            <person name="Prochnik S.E."/>
            <person name="Ginger M.L."/>
            <person name="Dacks J.B."/>
            <person name="Carpenter M.L."/>
            <person name="Field M.C."/>
            <person name="Kuo A."/>
            <person name="Paredez A."/>
            <person name="Chapman J."/>
            <person name="Pham J."/>
            <person name="Shu S."/>
            <person name="Neupane R."/>
            <person name="Cipriano M."/>
            <person name="Mancuso J."/>
            <person name="Tu H."/>
            <person name="Salamov A."/>
            <person name="Lindquist E."/>
            <person name="Shapiro H."/>
            <person name="Lucas S."/>
            <person name="Grigoriev I.V."/>
            <person name="Cande W.Z."/>
            <person name="Fulton C."/>
            <person name="Rokhsar D.S."/>
            <person name="Dawson S.C."/>
        </authorList>
    </citation>
    <scope>NUCLEOTIDE SEQUENCE [LARGE SCALE GENOMIC DNA]</scope>
    <source>
        <strain evidence="2 3">NEG-M</strain>
    </source>
</reference>
<accession>D2VI52</accession>
<dbReference type="PRINTS" id="PR00449">
    <property type="entry name" value="RASTRNSFRMNG"/>
</dbReference>
<dbReference type="eggNOG" id="KOG0379">
    <property type="taxonomic scope" value="Eukaryota"/>
</dbReference>
<dbReference type="VEuPathDB" id="AmoebaDB:NAEGRDRAFT_68565"/>
<dbReference type="PROSITE" id="PS51419">
    <property type="entry name" value="RAB"/>
    <property type="match status" value="1"/>
</dbReference>
<dbReference type="OrthoDB" id="432528at2759"/>
<dbReference type="PANTHER" id="PTHR23244">
    <property type="entry name" value="KELCH REPEAT DOMAIN"/>
    <property type="match status" value="1"/>
</dbReference>
<dbReference type="KEGG" id="ngr:NAEGRDRAFT_68565"/>
<dbReference type="Pfam" id="PF24681">
    <property type="entry name" value="Kelch_KLHDC2_KLHL20_DRC7"/>
    <property type="match status" value="1"/>
</dbReference>
<dbReference type="SMART" id="SM00173">
    <property type="entry name" value="RAS"/>
    <property type="match status" value="1"/>
</dbReference>
<feature type="domain" description="F-box" evidence="1">
    <location>
        <begin position="319"/>
        <end position="367"/>
    </location>
</feature>
<dbReference type="Proteomes" id="UP000006671">
    <property type="component" value="Unassembled WGS sequence"/>
</dbReference>
<dbReference type="CDD" id="cd00157">
    <property type="entry name" value="Rho"/>
    <property type="match status" value="1"/>
</dbReference>
<dbReference type="InterPro" id="IPR001806">
    <property type="entry name" value="Small_GTPase"/>
</dbReference>
<dbReference type="InParanoid" id="D2VI52"/>
<dbReference type="SUPFAM" id="SSF52540">
    <property type="entry name" value="P-loop containing nucleoside triphosphate hydrolases"/>
    <property type="match status" value="1"/>
</dbReference>
<name>D2VI52_NAEGR</name>
<dbReference type="NCBIfam" id="TIGR00231">
    <property type="entry name" value="small_GTP"/>
    <property type="match status" value="1"/>
</dbReference>
<organism evidence="3">
    <name type="scientific">Naegleria gruberi</name>
    <name type="common">Amoeba</name>
    <dbReference type="NCBI Taxonomy" id="5762"/>
    <lineage>
        <taxon>Eukaryota</taxon>
        <taxon>Discoba</taxon>
        <taxon>Heterolobosea</taxon>
        <taxon>Tetramitia</taxon>
        <taxon>Eutetramitia</taxon>
        <taxon>Vahlkampfiidae</taxon>
        <taxon>Naegleria</taxon>
    </lineage>
</organism>
<dbReference type="InterPro" id="IPR027417">
    <property type="entry name" value="P-loop_NTPase"/>
</dbReference>
<evidence type="ECO:0000259" key="1">
    <source>
        <dbReference type="PROSITE" id="PS50181"/>
    </source>
</evidence>
<evidence type="ECO:0000313" key="2">
    <source>
        <dbReference type="EMBL" id="EFC43530.1"/>
    </source>
</evidence>
<dbReference type="AlphaFoldDB" id="D2VI52"/>
<dbReference type="InterPro" id="IPR005225">
    <property type="entry name" value="Small_GTP-bd"/>
</dbReference>
<dbReference type="STRING" id="5762.D2VI52"/>
<dbReference type="SMART" id="SM00175">
    <property type="entry name" value="RAB"/>
    <property type="match status" value="1"/>
</dbReference>
<dbReference type="SUPFAM" id="SSF117281">
    <property type="entry name" value="Kelch motif"/>
    <property type="match status" value="1"/>
</dbReference>
<gene>
    <name evidence="2" type="ORF">NAEGRDRAFT_68565</name>
</gene>
<dbReference type="PROSITE" id="PS51420">
    <property type="entry name" value="RHO"/>
    <property type="match status" value="1"/>
</dbReference>
<sequence length="633" mass="73066">MSKLIGHTSVNINNEYILIFGGLLESANQNEYSDQLRVYEISSESCIPIILSEGEKPSPRNFHSAISHDHKMILFGGKSNGYLADVWQFEFNSKESVGKWTKLTTVNDQVISPRFGHSAEIYKDSMIIFGGYDSDGFVSNQVFELNLKTFEWKCRSLKNRKNNEILGRYFHSSLIYNNLLIISGGKQSGNIPINDVLLIDLENLSESEYLNCKIKKIPQNISRYGHKSWIENDRLFLIGGCNSNHDFTTLHSLNLSEKNEWREENFHFLSRVFNNSEFGPVFHSLTIYTPHELTFVVYYFVWGGKYQQSISNINAKENNGKLSMLNEDIFRMILEYLPVHDLNNVQLIGKDCQLSQLSIEDKLWKKFLLSKSQNVSPRRSGVNYYNLALHSRTFYQQSKNHIIELGRIKTLIEFQFKPKQEILKQDIQQLVKETENNLHEFRITVIGSSNVGKTSMQIVLAMNEFPQEYIPTVFESEHPIPVTLKNQTFTLQMRDTAGGYDYEIIRYLSYSPPPDLTIVVYSIYNLDSFHRVKDTFVEETRLHSPKTPILLLGTKSDLRNYNPGENFYSKEKPRIVSYEEGENLARELKCLSFTEVSSLKMVGIEELKELIVKCCLLQDSQVSNNGKPKCLIQ</sequence>